<dbReference type="InterPro" id="IPR028098">
    <property type="entry name" value="Glyco_trans_4-like_N"/>
</dbReference>
<evidence type="ECO:0000313" key="4">
    <source>
        <dbReference type="EMBL" id="VFB20062.1"/>
    </source>
</evidence>
<dbReference type="EC" id="2.4.1.11" evidence="4"/>
<dbReference type="EMBL" id="CAACYJ010000035">
    <property type="protein sequence ID" value="VFB20062.1"/>
    <property type="molecule type" value="Genomic_DNA"/>
</dbReference>
<feature type="domain" description="Glycosyl transferase family 1" evidence="2">
    <location>
        <begin position="161"/>
        <end position="316"/>
    </location>
</feature>
<proteinExistence type="predicted"/>
<dbReference type="CDD" id="cd03809">
    <property type="entry name" value="GT4_MtfB-like"/>
    <property type="match status" value="1"/>
</dbReference>
<evidence type="ECO:0000313" key="5">
    <source>
        <dbReference type="Proteomes" id="UP000330809"/>
    </source>
</evidence>
<keyword evidence="4" id="KW-0328">Glycosyltransferase</keyword>
<evidence type="ECO:0000259" key="3">
    <source>
        <dbReference type="Pfam" id="PF13439"/>
    </source>
</evidence>
<dbReference type="InterPro" id="IPR001296">
    <property type="entry name" value="Glyco_trans_1"/>
</dbReference>
<dbReference type="SUPFAM" id="SSF53756">
    <property type="entry name" value="UDP-Glycosyltransferase/glycogen phosphorylase"/>
    <property type="match status" value="1"/>
</dbReference>
<name>A0A449IKX7_PSEFR</name>
<evidence type="ECO:0000256" key="1">
    <source>
        <dbReference type="ARBA" id="ARBA00022679"/>
    </source>
</evidence>
<dbReference type="Pfam" id="PF00534">
    <property type="entry name" value="Glycos_transf_1"/>
    <property type="match status" value="1"/>
</dbReference>
<evidence type="ECO:0000259" key="2">
    <source>
        <dbReference type="Pfam" id="PF00534"/>
    </source>
</evidence>
<feature type="domain" description="Glycosyltransferase subfamily 4-like N-terminal" evidence="3">
    <location>
        <begin position="82"/>
        <end position="154"/>
    </location>
</feature>
<organism evidence="4 5">
    <name type="scientific">Pseudomonas fragi</name>
    <dbReference type="NCBI Taxonomy" id="296"/>
    <lineage>
        <taxon>Bacteria</taxon>
        <taxon>Pseudomonadati</taxon>
        <taxon>Pseudomonadota</taxon>
        <taxon>Gammaproteobacteria</taxon>
        <taxon>Pseudomonadales</taxon>
        <taxon>Pseudomonadaceae</taxon>
        <taxon>Pseudomonas</taxon>
    </lineage>
</organism>
<sequence>MESKGCDHSCKLSEVIFDSRWTGSNGIGRFSKEIAERLNFTKLYADKKNPAGFLSTFRLGLWTTLNTGGYIFSPSYIPPTPSKLPFTFTIHDLNHIDAPHNSSLLKRIYYRLIILPAVHRSHSVLTVSEFSKNRIVDWSGCRPDKVKVVGNGVSSAFNQSAIPIKPGYKYIFCCSNRKGHKNEIRLLQAFKASNLHNAIKLVFTGASDRKTTKTIQELELGNAVIYTGKISEVELASWYRGAIATIFPSLYEGFGLPIIESMACGTPVVASNTTSLPEVGGNAGYYVDPLSIQSISAGIKHVVENENLRNEMRQKGLVRTNLFTWDRTANLVRDAIEELMKSK</sequence>
<dbReference type="Pfam" id="PF13439">
    <property type="entry name" value="Glyco_transf_4"/>
    <property type="match status" value="1"/>
</dbReference>
<reference evidence="4 5" key="1">
    <citation type="submission" date="2019-02" db="EMBL/GenBank/DDBJ databases">
        <authorList>
            <consortium name="Pathogen Informatics"/>
        </authorList>
    </citation>
    <scope>NUCLEOTIDE SEQUENCE [LARGE SCALE GENOMIC DNA]</scope>
    <source>
        <strain evidence="4 5">3012STDY7103891</strain>
    </source>
</reference>
<accession>A0A449IKX7</accession>
<dbReference type="GO" id="GO:0004373">
    <property type="term" value="F:alpha-1,4-glucan glucosyltransferase (UDP-glucose donor) activity"/>
    <property type="evidence" value="ECO:0007669"/>
    <property type="project" value="UniProtKB-EC"/>
</dbReference>
<dbReference type="GO" id="GO:0009103">
    <property type="term" value="P:lipopolysaccharide biosynthetic process"/>
    <property type="evidence" value="ECO:0007669"/>
    <property type="project" value="TreeGrafter"/>
</dbReference>
<dbReference type="Gene3D" id="3.40.50.2000">
    <property type="entry name" value="Glycogen Phosphorylase B"/>
    <property type="match status" value="2"/>
</dbReference>
<dbReference type="PANTHER" id="PTHR46401:SF2">
    <property type="entry name" value="GLYCOSYLTRANSFERASE WBBK-RELATED"/>
    <property type="match status" value="1"/>
</dbReference>
<dbReference type="AlphaFoldDB" id="A0A449IKX7"/>
<gene>
    <name evidence="4" type="ORF">NCTC10754_02674</name>
</gene>
<protein>
    <submittedName>
        <fullName evidence="4">Group 1 glycosyl transferase</fullName>
        <ecNumber evidence="4">2.4.1.11</ecNumber>
    </submittedName>
</protein>
<keyword evidence="1 4" id="KW-0808">Transferase</keyword>
<dbReference type="Proteomes" id="UP000330809">
    <property type="component" value="Unassembled WGS sequence"/>
</dbReference>
<dbReference type="PANTHER" id="PTHR46401">
    <property type="entry name" value="GLYCOSYLTRANSFERASE WBBK-RELATED"/>
    <property type="match status" value="1"/>
</dbReference>